<sequence length="141" mass="16246">MDDDFSNGKVTVVHAVEQEFASLNYSTNILENGTEVPIHDEPTKLDWDILKEIEISEESEMLEMEQIDERSDKDVGVWDEIYRSARKSEKRKFEANERDEGELERTGQPVCIYETYSGAGVWPFLHHGSLYRGLSLVSIFV</sequence>
<comment type="caution">
    <text evidence="1">The sequence shown here is derived from an EMBL/GenBank/DDBJ whole genome shotgun (WGS) entry which is preliminary data.</text>
</comment>
<evidence type="ECO:0000313" key="2">
    <source>
        <dbReference type="Proteomes" id="UP000265520"/>
    </source>
</evidence>
<keyword evidence="1" id="KW-0808">Transferase</keyword>
<keyword evidence="2" id="KW-1185">Reference proteome</keyword>
<evidence type="ECO:0000313" key="1">
    <source>
        <dbReference type="EMBL" id="MCH99524.1"/>
    </source>
</evidence>
<dbReference type="GO" id="GO:0016740">
    <property type="term" value="F:transferase activity"/>
    <property type="evidence" value="ECO:0007669"/>
    <property type="project" value="UniProtKB-KW"/>
</dbReference>
<name>A0A392NM33_9FABA</name>
<dbReference type="Proteomes" id="UP000265520">
    <property type="component" value="Unassembled WGS sequence"/>
</dbReference>
<reference evidence="1 2" key="1">
    <citation type="journal article" date="2018" name="Front. Plant Sci.">
        <title>Red Clover (Trifolium pratense) and Zigzag Clover (T. medium) - A Picture of Genomic Similarities and Differences.</title>
        <authorList>
            <person name="Dluhosova J."/>
            <person name="Istvanek J."/>
            <person name="Nedelnik J."/>
            <person name="Repkova J."/>
        </authorList>
    </citation>
    <scope>NUCLEOTIDE SEQUENCE [LARGE SCALE GENOMIC DNA]</scope>
    <source>
        <strain evidence="2">cv. 10/8</strain>
        <tissue evidence="1">Leaf</tissue>
    </source>
</reference>
<dbReference type="PANTHER" id="PTHR46635:SF2">
    <property type="entry name" value="GLYCOSYL TRANSFERASE FAMILY 1 DOMAIN-CONTAINING PROTEIN"/>
    <property type="match status" value="1"/>
</dbReference>
<dbReference type="AlphaFoldDB" id="A0A392NM33"/>
<dbReference type="PANTHER" id="PTHR46635">
    <property type="entry name" value="GLYCOSYL TRANSFERASE FAMILY 1 PROTEIN"/>
    <property type="match status" value="1"/>
</dbReference>
<organism evidence="1 2">
    <name type="scientific">Trifolium medium</name>
    <dbReference type="NCBI Taxonomy" id="97028"/>
    <lineage>
        <taxon>Eukaryota</taxon>
        <taxon>Viridiplantae</taxon>
        <taxon>Streptophyta</taxon>
        <taxon>Embryophyta</taxon>
        <taxon>Tracheophyta</taxon>
        <taxon>Spermatophyta</taxon>
        <taxon>Magnoliopsida</taxon>
        <taxon>eudicotyledons</taxon>
        <taxon>Gunneridae</taxon>
        <taxon>Pentapetalae</taxon>
        <taxon>rosids</taxon>
        <taxon>fabids</taxon>
        <taxon>Fabales</taxon>
        <taxon>Fabaceae</taxon>
        <taxon>Papilionoideae</taxon>
        <taxon>50 kb inversion clade</taxon>
        <taxon>NPAAA clade</taxon>
        <taxon>Hologalegina</taxon>
        <taxon>IRL clade</taxon>
        <taxon>Trifolieae</taxon>
        <taxon>Trifolium</taxon>
    </lineage>
</organism>
<dbReference type="EMBL" id="LXQA010040543">
    <property type="protein sequence ID" value="MCH99524.1"/>
    <property type="molecule type" value="Genomic_DNA"/>
</dbReference>
<proteinExistence type="predicted"/>
<protein>
    <submittedName>
        <fullName evidence="1">UDP-glycosyltransferase superfamily protein</fullName>
    </submittedName>
</protein>
<accession>A0A392NM33</accession>